<reference evidence="1" key="1">
    <citation type="submission" date="2023-05" db="EMBL/GenBank/DDBJ databases">
        <title>Nepenthes gracilis genome sequencing.</title>
        <authorList>
            <person name="Fukushima K."/>
        </authorList>
    </citation>
    <scope>NUCLEOTIDE SEQUENCE</scope>
    <source>
        <strain evidence="1">SING2019-196</strain>
    </source>
</reference>
<keyword evidence="2" id="KW-1185">Reference proteome</keyword>
<dbReference type="EMBL" id="BSYO01000025">
    <property type="protein sequence ID" value="GMH22907.1"/>
    <property type="molecule type" value="Genomic_DNA"/>
</dbReference>
<dbReference type="Proteomes" id="UP001279734">
    <property type="component" value="Unassembled WGS sequence"/>
</dbReference>
<evidence type="ECO:0000313" key="2">
    <source>
        <dbReference type="Proteomes" id="UP001279734"/>
    </source>
</evidence>
<comment type="caution">
    <text evidence="1">The sequence shown here is derived from an EMBL/GenBank/DDBJ whole genome shotgun (WGS) entry which is preliminary data.</text>
</comment>
<gene>
    <name evidence="1" type="ORF">Nepgr_024750</name>
</gene>
<dbReference type="AlphaFoldDB" id="A0AAD3T6I3"/>
<evidence type="ECO:0000313" key="1">
    <source>
        <dbReference type="EMBL" id="GMH22907.1"/>
    </source>
</evidence>
<sequence length="214" mass="22662">MLDAEALKESNSAHVIPSFGGMGRVLCSNAADSDSEPTEAEVGLKGTQVEDGGASHCPFDDGGTSYCALVDPGGAHQNLNYPSYDLDQLESIVPPISNTDLRNCGLADHPNHIKDQVASAMIIADQMLTGQQSPPDPSTRNQNCISDSTSIETTQHLPAPTQTRSGHAAANSITAQPMEQIPEPFYKVDLSAIPLESRRATIPEPMGLKLMLAP</sequence>
<proteinExistence type="predicted"/>
<organism evidence="1 2">
    <name type="scientific">Nepenthes gracilis</name>
    <name type="common">Slender pitcher plant</name>
    <dbReference type="NCBI Taxonomy" id="150966"/>
    <lineage>
        <taxon>Eukaryota</taxon>
        <taxon>Viridiplantae</taxon>
        <taxon>Streptophyta</taxon>
        <taxon>Embryophyta</taxon>
        <taxon>Tracheophyta</taxon>
        <taxon>Spermatophyta</taxon>
        <taxon>Magnoliopsida</taxon>
        <taxon>eudicotyledons</taxon>
        <taxon>Gunneridae</taxon>
        <taxon>Pentapetalae</taxon>
        <taxon>Caryophyllales</taxon>
        <taxon>Nepenthaceae</taxon>
        <taxon>Nepenthes</taxon>
    </lineage>
</organism>
<name>A0AAD3T6I3_NEPGR</name>
<accession>A0AAD3T6I3</accession>
<protein>
    <submittedName>
        <fullName evidence="1">Uncharacterized protein</fullName>
    </submittedName>
</protein>